<organism evidence="1 2">
    <name type="scientific">Alligator mississippiensis</name>
    <name type="common">American alligator</name>
    <dbReference type="NCBI Taxonomy" id="8496"/>
    <lineage>
        <taxon>Eukaryota</taxon>
        <taxon>Metazoa</taxon>
        <taxon>Chordata</taxon>
        <taxon>Craniata</taxon>
        <taxon>Vertebrata</taxon>
        <taxon>Euteleostomi</taxon>
        <taxon>Archelosauria</taxon>
        <taxon>Archosauria</taxon>
        <taxon>Crocodylia</taxon>
        <taxon>Alligatoridae</taxon>
        <taxon>Alligatorinae</taxon>
        <taxon>Alligator</taxon>
    </lineage>
</organism>
<dbReference type="Proteomes" id="UP000050525">
    <property type="component" value="Unassembled WGS sequence"/>
</dbReference>
<evidence type="ECO:0000313" key="1">
    <source>
        <dbReference type="EMBL" id="KYO44627.1"/>
    </source>
</evidence>
<proteinExistence type="predicted"/>
<dbReference type="AlphaFoldDB" id="A0A151P6C7"/>
<name>A0A151P6C7_ALLMI</name>
<protein>
    <submittedName>
        <fullName evidence="1">Uncharacterized protein</fullName>
    </submittedName>
</protein>
<comment type="caution">
    <text evidence="1">The sequence shown here is derived from an EMBL/GenBank/DDBJ whole genome shotgun (WGS) entry which is preliminary data.</text>
</comment>
<keyword evidence="2" id="KW-1185">Reference proteome</keyword>
<sequence length="82" mass="8969">MGDFPGNPSPFLLGPIAKSCESKTLPARLSSWAEPQIALKSLPLTFRDAFEVFINALNAHLPFKAEPWIAMKSPPLTCSYHG</sequence>
<gene>
    <name evidence="1" type="ORF">Y1Q_0004706</name>
</gene>
<reference evidence="1 2" key="1">
    <citation type="journal article" date="2012" name="Genome Biol.">
        <title>Sequencing three crocodilian genomes to illuminate the evolution of archosaurs and amniotes.</title>
        <authorList>
            <person name="St John J.A."/>
            <person name="Braun E.L."/>
            <person name="Isberg S.R."/>
            <person name="Miles L.G."/>
            <person name="Chong A.Y."/>
            <person name="Gongora J."/>
            <person name="Dalzell P."/>
            <person name="Moran C."/>
            <person name="Bed'hom B."/>
            <person name="Abzhanov A."/>
            <person name="Burgess S.C."/>
            <person name="Cooksey A.M."/>
            <person name="Castoe T.A."/>
            <person name="Crawford N.G."/>
            <person name="Densmore L.D."/>
            <person name="Drew J.C."/>
            <person name="Edwards S.V."/>
            <person name="Faircloth B.C."/>
            <person name="Fujita M.K."/>
            <person name="Greenwold M.J."/>
            <person name="Hoffmann F.G."/>
            <person name="Howard J.M."/>
            <person name="Iguchi T."/>
            <person name="Janes D.E."/>
            <person name="Khan S.Y."/>
            <person name="Kohno S."/>
            <person name="de Koning A.J."/>
            <person name="Lance S.L."/>
            <person name="McCarthy F.M."/>
            <person name="McCormack J.E."/>
            <person name="Merchant M.E."/>
            <person name="Peterson D.G."/>
            <person name="Pollock D.D."/>
            <person name="Pourmand N."/>
            <person name="Raney B.J."/>
            <person name="Roessler K.A."/>
            <person name="Sanford J.R."/>
            <person name="Sawyer R.H."/>
            <person name="Schmidt C.J."/>
            <person name="Triplett E.W."/>
            <person name="Tuberville T.D."/>
            <person name="Venegas-Anaya M."/>
            <person name="Howard J.T."/>
            <person name="Jarvis E.D."/>
            <person name="Guillette L.J.Jr."/>
            <person name="Glenn T.C."/>
            <person name="Green R.E."/>
            <person name="Ray D.A."/>
        </authorList>
    </citation>
    <scope>NUCLEOTIDE SEQUENCE [LARGE SCALE GENOMIC DNA]</scope>
    <source>
        <strain evidence="1">KSC_2009_1</strain>
    </source>
</reference>
<accession>A0A151P6C7</accession>
<evidence type="ECO:0000313" key="2">
    <source>
        <dbReference type="Proteomes" id="UP000050525"/>
    </source>
</evidence>
<dbReference type="EMBL" id="AKHW03000701">
    <property type="protein sequence ID" value="KYO44627.1"/>
    <property type="molecule type" value="Genomic_DNA"/>
</dbReference>